<dbReference type="PANTHER" id="PTHR43591">
    <property type="entry name" value="METHYLTRANSFERASE"/>
    <property type="match status" value="1"/>
</dbReference>
<feature type="compositionally biased region" description="Low complexity" evidence="1">
    <location>
        <begin position="32"/>
        <end position="56"/>
    </location>
</feature>
<feature type="region of interest" description="Disordered" evidence="1">
    <location>
        <begin position="1"/>
        <end position="56"/>
    </location>
</feature>
<dbReference type="Gene3D" id="3.40.50.150">
    <property type="entry name" value="Vaccinia Virus protein VP39"/>
    <property type="match status" value="1"/>
</dbReference>
<dbReference type="EMBL" id="ML119170">
    <property type="protein sequence ID" value="RPB08023.1"/>
    <property type="molecule type" value="Genomic_DNA"/>
</dbReference>
<dbReference type="Pfam" id="PF13489">
    <property type="entry name" value="Methyltransf_23"/>
    <property type="match status" value="1"/>
</dbReference>
<dbReference type="OrthoDB" id="2013972at2759"/>
<dbReference type="GO" id="GO:0032259">
    <property type="term" value="P:methylation"/>
    <property type="evidence" value="ECO:0007669"/>
    <property type="project" value="UniProtKB-KW"/>
</dbReference>
<dbReference type="CDD" id="cd02440">
    <property type="entry name" value="AdoMet_MTases"/>
    <property type="match status" value="1"/>
</dbReference>
<protein>
    <submittedName>
        <fullName evidence="2">S-adenosyl-L-methionine-dependent methyltransferase</fullName>
    </submittedName>
</protein>
<evidence type="ECO:0000313" key="2">
    <source>
        <dbReference type="EMBL" id="RPB08023.1"/>
    </source>
</evidence>
<dbReference type="InParanoid" id="A0A3N4KC06"/>
<name>A0A3N4KC06_9PEZI</name>
<dbReference type="GO" id="GO:0008168">
    <property type="term" value="F:methyltransferase activity"/>
    <property type="evidence" value="ECO:0007669"/>
    <property type="project" value="UniProtKB-KW"/>
</dbReference>
<gene>
    <name evidence="2" type="ORF">P167DRAFT_529218</name>
</gene>
<keyword evidence="2" id="KW-0808">Transferase</keyword>
<feature type="compositionally biased region" description="Basic and acidic residues" evidence="1">
    <location>
        <begin position="12"/>
        <end position="24"/>
    </location>
</feature>
<accession>A0A3N4KC06</accession>
<dbReference type="InterPro" id="IPR029063">
    <property type="entry name" value="SAM-dependent_MTases_sf"/>
</dbReference>
<evidence type="ECO:0000256" key="1">
    <source>
        <dbReference type="SAM" id="MobiDB-lite"/>
    </source>
</evidence>
<keyword evidence="2" id="KW-0489">Methyltransferase</keyword>
<dbReference type="PANTHER" id="PTHR43591:SF10">
    <property type="entry name" value="ABC TRANSMEMBRANE TYPE-1 DOMAIN-CONTAINING PROTEIN-RELATED"/>
    <property type="match status" value="1"/>
</dbReference>
<proteinExistence type="predicted"/>
<keyword evidence="3" id="KW-1185">Reference proteome</keyword>
<dbReference type="STRING" id="1392247.A0A3N4KC06"/>
<dbReference type="SUPFAM" id="SSF53335">
    <property type="entry name" value="S-adenosyl-L-methionine-dependent methyltransferases"/>
    <property type="match status" value="1"/>
</dbReference>
<reference evidence="2 3" key="1">
    <citation type="journal article" date="2018" name="Nat. Ecol. Evol.">
        <title>Pezizomycetes genomes reveal the molecular basis of ectomycorrhizal truffle lifestyle.</title>
        <authorList>
            <person name="Murat C."/>
            <person name="Payen T."/>
            <person name="Noel B."/>
            <person name="Kuo A."/>
            <person name="Morin E."/>
            <person name="Chen J."/>
            <person name="Kohler A."/>
            <person name="Krizsan K."/>
            <person name="Balestrini R."/>
            <person name="Da Silva C."/>
            <person name="Montanini B."/>
            <person name="Hainaut M."/>
            <person name="Levati E."/>
            <person name="Barry K.W."/>
            <person name="Belfiori B."/>
            <person name="Cichocki N."/>
            <person name="Clum A."/>
            <person name="Dockter R.B."/>
            <person name="Fauchery L."/>
            <person name="Guy J."/>
            <person name="Iotti M."/>
            <person name="Le Tacon F."/>
            <person name="Lindquist E.A."/>
            <person name="Lipzen A."/>
            <person name="Malagnac F."/>
            <person name="Mello A."/>
            <person name="Molinier V."/>
            <person name="Miyauchi S."/>
            <person name="Poulain J."/>
            <person name="Riccioni C."/>
            <person name="Rubini A."/>
            <person name="Sitrit Y."/>
            <person name="Splivallo R."/>
            <person name="Traeger S."/>
            <person name="Wang M."/>
            <person name="Zifcakova L."/>
            <person name="Wipf D."/>
            <person name="Zambonelli A."/>
            <person name="Paolocci F."/>
            <person name="Nowrousian M."/>
            <person name="Ottonello S."/>
            <person name="Baldrian P."/>
            <person name="Spatafora J.W."/>
            <person name="Henrissat B."/>
            <person name="Nagy L.G."/>
            <person name="Aury J.M."/>
            <person name="Wincker P."/>
            <person name="Grigoriev I.V."/>
            <person name="Bonfante P."/>
            <person name="Martin F.M."/>
        </authorList>
    </citation>
    <scope>NUCLEOTIDE SEQUENCE [LARGE SCALE GENOMIC DNA]</scope>
    <source>
        <strain evidence="2 3">CCBAS932</strain>
    </source>
</reference>
<dbReference type="Proteomes" id="UP000277580">
    <property type="component" value="Unassembled WGS sequence"/>
</dbReference>
<dbReference type="AlphaFoldDB" id="A0A3N4KC06"/>
<sequence length="350" mass="39895">MAEMVASPQTYREGREEYSNKADYDGGSSILSTRDSFFTPSTSSSRTSAARSGASSASNYRFEHNRRYHAYRDGHYLVPNDQQEQDRMDVVHQMMYLLLDNELHLSPLKEPRRILDVGTGTGVWAIEMAFKYPNARVIGNDLSPIQVSPPPNCSFDVEDAESDWLYPTNNFDFIHTRQLLGGITNWPRFFQQAYDHIRPGGWLELQETPANPFTDTATPPPSDLPIFRVLSLLKLASLNAGRAFSDESFKSQMEEAGFVDVQETRFRIPLGPWERDSRGKEVGRYNMINFMEGLEGYSLALFTRVLGMEVEKVRELIEGAKRDGMNRKLRIYFWLVVVRGRKPEAPPAST</sequence>
<evidence type="ECO:0000313" key="3">
    <source>
        <dbReference type="Proteomes" id="UP000277580"/>
    </source>
</evidence>
<organism evidence="2 3">
    <name type="scientific">Morchella conica CCBAS932</name>
    <dbReference type="NCBI Taxonomy" id="1392247"/>
    <lineage>
        <taxon>Eukaryota</taxon>
        <taxon>Fungi</taxon>
        <taxon>Dikarya</taxon>
        <taxon>Ascomycota</taxon>
        <taxon>Pezizomycotina</taxon>
        <taxon>Pezizomycetes</taxon>
        <taxon>Pezizales</taxon>
        <taxon>Morchellaceae</taxon>
        <taxon>Morchella</taxon>
    </lineage>
</organism>